<keyword evidence="10" id="KW-1185">Reference proteome</keyword>
<dbReference type="SUPFAM" id="SSF46689">
    <property type="entry name" value="Homeodomain-like"/>
    <property type="match status" value="1"/>
</dbReference>
<comment type="subcellular location">
    <subcellularLocation>
        <location evidence="1">Nucleus</location>
    </subcellularLocation>
</comment>
<dbReference type="EMBL" id="SMMG02000005">
    <property type="protein sequence ID" value="KAA3472543.1"/>
    <property type="molecule type" value="Genomic_DNA"/>
</dbReference>
<dbReference type="GO" id="GO:0005634">
    <property type="term" value="C:nucleus"/>
    <property type="evidence" value="ECO:0007669"/>
    <property type="project" value="UniProtKB-SubCell"/>
</dbReference>
<dbReference type="PROSITE" id="PS50090">
    <property type="entry name" value="MYB_LIKE"/>
    <property type="match status" value="1"/>
</dbReference>
<evidence type="ECO:0000256" key="1">
    <source>
        <dbReference type="ARBA" id="ARBA00004123"/>
    </source>
</evidence>
<feature type="domain" description="HTH myb-type" evidence="8">
    <location>
        <begin position="27"/>
        <end position="62"/>
    </location>
</feature>
<dbReference type="PANTHER" id="PTHR47995">
    <property type="entry name" value="TRANSCRIPTION FACTOR MYB33-RELATED"/>
    <property type="match status" value="1"/>
</dbReference>
<dbReference type="InterPro" id="IPR009057">
    <property type="entry name" value="Homeodomain-like_sf"/>
</dbReference>
<dbReference type="OrthoDB" id="2143914at2759"/>
<dbReference type="PROSITE" id="PS51294">
    <property type="entry name" value="HTH_MYB"/>
    <property type="match status" value="1"/>
</dbReference>
<evidence type="ECO:0000313" key="10">
    <source>
        <dbReference type="Proteomes" id="UP000325315"/>
    </source>
</evidence>
<dbReference type="GO" id="GO:0003677">
    <property type="term" value="F:DNA binding"/>
    <property type="evidence" value="ECO:0007669"/>
    <property type="project" value="UniProtKB-KW"/>
</dbReference>
<dbReference type="Proteomes" id="UP000325315">
    <property type="component" value="Unassembled WGS sequence"/>
</dbReference>
<evidence type="ECO:0000259" key="8">
    <source>
        <dbReference type="PROSITE" id="PS51294"/>
    </source>
</evidence>
<keyword evidence="5" id="KW-0804">Transcription</keyword>
<organism evidence="9 10">
    <name type="scientific">Gossypium australe</name>
    <dbReference type="NCBI Taxonomy" id="47621"/>
    <lineage>
        <taxon>Eukaryota</taxon>
        <taxon>Viridiplantae</taxon>
        <taxon>Streptophyta</taxon>
        <taxon>Embryophyta</taxon>
        <taxon>Tracheophyta</taxon>
        <taxon>Spermatophyta</taxon>
        <taxon>Magnoliopsida</taxon>
        <taxon>eudicotyledons</taxon>
        <taxon>Gunneridae</taxon>
        <taxon>Pentapetalae</taxon>
        <taxon>rosids</taxon>
        <taxon>malvids</taxon>
        <taxon>Malvales</taxon>
        <taxon>Malvaceae</taxon>
        <taxon>Malvoideae</taxon>
        <taxon>Gossypium</taxon>
    </lineage>
</organism>
<evidence type="ECO:0000313" key="9">
    <source>
        <dbReference type="EMBL" id="KAA3472543.1"/>
    </source>
</evidence>
<gene>
    <name evidence="9" type="ORF">EPI10_023016</name>
</gene>
<sequence length="194" mass="22774">MVKGIGMLCERTQGWHSCRLRWANHLRPDLKKGSFSLEEDRIIIELHVKMGNKWARMANQLGFQNFMTKTITGFAKFIFFQFCSFTLWNTRVKRWQRHDLPLCPPDVQPLYPQRHSYPLLPMPLHSLHIPNRPPPQNFIYNPHSALTTPPLLPSPSASTPPHISLLHSPHNPPSFPTLPFFDYPQHHHWRRLLL</sequence>
<keyword evidence="2" id="KW-0677">Repeat</keyword>
<keyword evidence="6" id="KW-0539">Nucleus</keyword>
<dbReference type="PANTHER" id="PTHR47995:SF18">
    <property type="entry name" value="TRANSCRIPTION FACTOR MYB65"/>
    <property type="match status" value="1"/>
</dbReference>
<dbReference type="AlphaFoldDB" id="A0A5B6VTX4"/>
<evidence type="ECO:0000256" key="6">
    <source>
        <dbReference type="ARBA" id="ARBA00023242"/>
    </source>
</evidence>
<dbReference type="InterPro" id="IPR001005">
    <property type="entry name" value="SANT/Myb"/>
</dbReference>
<evidence type="ECO:0000259" key="7">
    <source>
        <dbReference type="PROSITE" id="PS50090"/>
    </source>
</evidence>
<feature type="domain" description="Myb-like" evidence="7">
    <location>
        <begin position="27"/>
        <end position="70"/>
    </location>
</feature>
<name>A0A5B6VTX4_9ROSI</name>
<evidence type="ECO:0000256" key="2">
    <source>
        <dbReference type="ARBA" id="ARBA00022737"/>
    </source>
</evidence>
<evidence type="ECO:0000256" key="5">
    <source>
        <dbReference type="ARBA" id="ARBA00023163"/>
    </source>
</evidence>
<accession>A0A5B6VTX4</accession>
<protein>
    <submittedName>
        <fullName evidence="9">Transcriptional activator Myb-like</fullName>
    </submittedName>
</protein>
<dbReference type="CDD" id="cd00167">
    <property type="entry name" value="SANT"/>
    <property type="match status" value="1"/>
</dbReference>
<evidence type="ECO:0000256" key="4">
    <source>
        <dbReference type="ARBA" id="ARBA00023125"/>
    </source>
</evidence>
<evidence type="ECO:0000256" key="3">
    <source>
        <dbReference type="ARBA" id="ARBA00023015"/>
    </source>
</evidence>
<dbReference type="InterPro" id="IPR017930">
    <property type="entry name" value="Myb_dom"/>
</dbReference>
<keyword evidence="3" id="KW-0805">Transcription regulation</keyword>
<proteinExistence type="predicted"/>
<dbReference type="Gene3D" id="1.10.10.60">
    <property type="entry name" value="Homeodomain-like"/>
    <property type="match status" value="1"/>
</dbReference>
<comment type="caution">
    <text evidence="9">The sequence shown here is derived from an EMBL/GenBank/DDBJ whole genome shotgun (WGS) entry which is preliminary data.</text>
</comment>
<dbReference type="Pfam" id="PF00249">
    <property type="entry name" value="Myb_DNA-binding"/>
    <property type="match status" value="1"/>
</dbReference>
<keyword evidence="4" id="KW-0238">DNA-binding</keyword>
<reference evidence="10" key="1">
    <citation type="journal article" date="2019" name="Plant Biotechnol. J.">
        <title>Genome sequencing of the Australian wild diploid species Gossypium australe highlights disease resistance and delayed gland morphogenesis.</title>
        <authorList>
            <person name="Cai Y."/>
            <person name="Cai X."/>
            <person name="Wang Q."/>
            <person name="Wang P."/>
            <person name="Zhang Y."/>
            <person name="Cai C."/>
            <person name="Xu Y."/>
            <person name="Wang K."/>
            <person name="Zhou Z."/>
            <person name="Wang C."/>
            <person name="Geng S."/>
            <person name="Li B."/>
            <person name="Dong Q."/>
            <person name="Hou Y."/>
            <person name="Wang H."/>
            <person name="Ai P."/>
            <person name="Liu Z."/>
            <person name="Yi F."/>
            <person name="Sun M."/>
            <person name="An G."/>
            <person name="Cheng J."/>
            <person name="Zhang Y."/>
            <person name="Shi Q."/>
            <person name="Xie Y."/>
            <person name="Shi X."/>
            <person name="Chang Y."/>
            <person name="Huang F."/>
            <person name="Chen Y."/>
            <person name="Hong S."/>
            <person name="Mi L."/>
            <person name="Sun Q."/>
            <person name="Zhang L."/>
            <person name="Zhou B."/>
            <person name="Peng R."/>
            <person name="Zhang X."/>
            <person name="Liu F."/>
        </authorList>
    </citation>
    <scope>NUCLEOTIDE SEQUENCE [LARGE SCALE GENOMIC DNA]</scope>
    <source>
        <strain evidence="10">cv. PA1801</strain>
    </source>
</reference>